<dbReference type="PANTHER" id="PTHR44167">
    <property type="entry name" value="OVARIAN-SPECIFIC SERINE/THREONINE-PROTEIN KINASE LOK-RELATED"/>
    <property type="match status" value="1"/>
</dbReference>
<dbReference type="Proteomes" id="UP000027730">
    <property type="component" value="Unassembled WGS sequence"/>
</dbReference>
<evidence type="ECO:0000256" key="2">
    <source>
        <dbReference type="ARBA" id="ARBA00022840"/>
    </source>
</evidence>
<evidence type="ECO:0000313" key="7">
    <source>
        <dbReference type="Proteomes" id="UP000027730"/>
    </source>
</evidence>
<dbReference type="GeneID" id="25416707"/>
<keyword evidence="6" id="KW-0418">Kinase</keyword>
<dbReference type="InterPro" id="IPR008271">
    <property type="entry name" value="Ser/Thr_kinase_AS"/>
</dbReference>
<dbReference type="Gene3D" id="1.10.510.10">
    <property type="entry name" value="Transferase(Phosphotransferase) domain 1"/>
    <property type="match status" value="1"/>
</dbReference>
<reference evidence="6 7" key="1">
    <citation type="journal article" date="2014" name="BMC Genomics">
        <title>Genome sequencing of four Aureobasidium pullulans varieties: biotechnological potential, stress tolerance, and description of new species.</title>
        <authorList>
            <person name="Gostin Ar C."/>
            <person name="Ohm R.A."/>
            <person name="Kogej T."/>
            <person name="Sonjak S."/>
            <person name="Turk M."/>
            <person name="Zajc J."/>
            <person name="Zalar P."/>
            <person name="Grube M."/>
            <person name="Sun H."/>
            <person name="Han J."/>
            <person name="Sharma A."/>
            <person name="Chiniquy J."/>
            <person name="Ngan C.Y."/>
            <person name="Lipzen A."/>
            <person name="Barry K."/>
            <person name="Grigoriev I.V."/>
            <person name="Gunde-Cimerman N."/>
        </authorList>
    </citation>
    <scope>NUCLEOTIDE SEQUENCE [LARGE SCALE GENOMIC DNA]</scope>
    <source>
        <strain evidence="6 7">CBS 147.97</strain>
    </source>
</reference>
<feature type="domain" description="Protein kinase" evidence="5">
    <location>
        <begin position="23"/>
        <end position="287"/>
    </location>
</feature>
<dbReference type="RefSeq" id="XP_013428813.1">
    <property type="nucleotide sequence ID" value="XM_013573359.1"/>
</dbReference>
<keyword evidence="7" id="KW-1185">Reference proteome</keyword>
<keyword evidence="4" id="KW-0723">Serine/threonine-protein kinase</keyword>
<dbReference type="SMART" id="SM00220">
    <property type="entry name" value="S_TKc"/>
    <property type="match status" value="1"/>
</dbReference>
<accession>A0A074WN10</accession>
<dbReference type="GO" id="GO:0004674">
    <property type="term" value="F:protein serine/threonine kinase activity"/>
    <property type="evidence" value="ECO:0007669"/>
    <property type="project" value="UniProtKB-KW"/>
</dbReference>
<evidence type="ECO:0000313" key="6">
    <source>
        <dbReference type="EMBL" id="KEQ74523.1"/>
    </source>
</evidence>
<feature type="binding site" evidence="3">
    <location>
        <position position="52"/>
    </location>
    <ligand>
        <name>ATP</name>
        <dbReference type="ChEBI" id="CHEBI:30616"/>
    </ligand>
</feature>
<proteinExistence type="inferred from homology"/>
<protein>
    <submittedName>
        <fullName evidence="6">Kinase-like protein</fullName>
    </submittedName>
</protein>
<dbReference type="GO" id="GO:0005524">
    <property type="term" value="F:ATP binding"/>
    <property type="evidence" value="ECO:0007669"/>
    <property type="project" value="UniProtKB-UniRule"/>
</dbReference>
<dbReference type="SUPFAM" id="SSF56112">
    <property type="entry name" value="Protein kinase-like (PK-like)"/>
    <property type="match status" value="1"/>
</dbReference>
<organism evidence="6 7">
    <name type="scientific">Aureobasidium namibiae CBS 147.97</name>
    <dbReference type="NCBI Taxonomy" id="1043004"/>
    <lineage>
        <taxon>Eukaryota</taxon>
        <taxon>Fungi</taxon>
        <taxon>Dikarya</taxon>
        <taxon>Ascomycota</taxon>
        <taxon>Pezizomycotina</taxon>
        <taxon>Dothideomycetes</taxon>
        <taxon>Dothideomycetidae</taxon>
        <taxon>Dothideales</taxon>
        <taxon>Saccotheciaceae</taxon>
        <taxon>Aureobasidium</taxon>
    </lineage>
</organism>
<gene>
    <name evidence="6" type="ORF">M436DRAFT_80946</name>
</gene>
<dbReference type="EMBL" id="KL584707">
    <property type="protein sequence ID" value="KEQ74523.1"/>
    <property type="molecule type" value="Genomic_DNA"/>
</dbReference>
<dbReference type="Pfam" id="PF00069">
    <property type="entry name" value="Pkinase"/>
    <property type="match status" value="1"/>
</dbReference>
<dbReference type="OrthoDB" id="4062651at2759"/>
<evidence type="ECO:0000259" key="5">
    <source>
        <dbReference type="PROSITE" id="PS50011"/>
    </source>
</evidence>
<dbReference type="CDD" id="cd00180">
    <property type="entry name" value="PKc"/>
    <property type="match status" value="1"/>
</dbReference>
<dbReference type="GO" id="GO:0044773">
    <property type="term" value="P:mitotic DNA damage checkpoint signaling"/>
    <property type="evidence" value="ECO:0007669"/>
    <property type="project" value="TreeGrafter"/>
</dbReference>
<dbReference type="PROSITE" id="PS00108">
    <property type="entry name" value="PROTEIN_KINASE_ST"/>
    <property type="match status" value="1"/>
</dbReference>
<comment type="similarity">
    <text evidence="4">Belongs to the protein kinase superfamily.</text>
</comment>
<dbReference type="STRING" id="1043004.A0A074WN10"/>
<evidence type="ECO:0000256" key="4">
    <source>
        <dbReference type="RuleBase" id="RU000304"/>
    </source>
</evidence>
<dbReference type="AlphaFoldDB" id="A0A074WN10"/>
<dbReference type="PANTHER" id="PTHR44167:SF30">
    <property type="entry name" value="PHOSPHORYLASE KINASE"/>
    <property type="match status" value="1"/>
</dbReference>
<sequence>MDLRNKLSKGTTIESFNDVKLKYKVNKYIGKGSFGSVFEVKRAKDSKIFAMKVIPLTGSHHKRPNEMIFREEATRLMQVGHHLHIMELVDVASFDKYGALIMECATEGSLLNVYYRLSKEHHAALSQRVAYEMTEALHCIHSQDPAIVHRDLKPDNILVFLSGTVQKPCYLFKLADFGISKTVDDGEEDPALRIVSEPMSGRAYAPYRAPETAKRLGAKHPRGYESKADIYSLGVVLAQIHNNAVGSDESPSLYNIPTKAVPLVKAMLTHDPSKRPSAQDCKKYSWYKEGAAVVIHKVTNGSKEGDNLGKSMQRLSIE</sequence>
<dbReference type="InterPro" id="IPR000719">
    <property type="entry name" value="Prot_kinase_dom"/>
</dbReference>
<dbReference type="PROSITE" id="PS50011">
    <property type="entry name" value="PROTEIN_KINASE_DOM"/>
    <property type="match status" value="1"/>
</dbReference>
<keyword evidence="1 3" id="KW-0547">Nucleotide-binding</keyword>
<dbReference type="PROSITE" id="PS00107">
    <property type="entry name" value="PROTEIN_KINASE_ATP"/>
    <property type="match status" value="1"/>
</dbReference>
<dbReference type="HOGENOM" id="CLU_871475_0_0_1"/>
<keyword evidence="6" id="KW-0808">Transferase</keyword>
<evidence type="ECO:0000256" key="3">
    <source>
        <dbReference type="PROSITE-ProRule" id="PRU10141"/>
    </source>
</evidence>
<evidence type="ECO:0000256" key="1">
    <source>
        <dbReference type="ARBA" id="ARBA00022741"/>
    </source>
</evidence>
<name>A0A074WN10_9PEZI</name>
<dbReference type="GO" id="GO:0005634">
    <property type="term" value="C:nucleus"/>
    <property type="evidence" value="ECO:0007669"/>
    <property type="project" value="TreeGrafter"/>
</dbReference>
<keyword evidence="2 3" id="KW-0067">ATP-binding</keyword>
<dbReference type="InterPro" id="IPR011009">
    <property type="entry name" value="Kinase-like_dom_sf"/>
</dbReference>
<dbReference type="InterPro" id="IPR017441">
    <property type="entry name" value="Protein_kinase_ATP_BS"/>
</dbReference>